<accession>A0ABS8XDI7</accession>
<organism evidence="1 2">
    <name type="scientific">Pelomonas caseinilytica</name>
    <dbReference type="NCBI Taxonomy" id="2906763"/>
    <lineage>
        <taxon>Bacteria</taxon>
        <taxon>Pseudomonadati</taxon>
        <taxon>Pseudomonadota</taxon>
        <taxon>Betaproteobacteria</taxon>
        <taxon>Burkholderiales</taxon>
        <taxon>Sphaerotilaceae</taxon>
        <taxon>Roseateles</taxon>
    </lineage>
</organism>
<dbReference type="RefSeq" id="WP_233393507.1">
    <property type="nucleotide sequence ID" value="NZ_JAJTWT010000007.1"/>
</dbReference>
<sequence length="48" mass="5008">MNARALAHLQYPDKAATLLRDGLQALPETPAAAALRREMAAALAGLGH</sequence>
<name>A0ABS8XDI7_9BURK</name>
<protein>
    <submittedName>
        <fullName evidence="1">Uncharacterized protein</fullName>
    </submittedName>
</protein>
<dbReference type="Proteomes" id="UP001201463">
    <property type="component" value="Unassembled WGS sequence"/>
</dbReference>
<keyword evidence="2" id="KW-1185">Reference proteome</keyword>
<evidence type="ECO:0000313" key="2">
    <source>
        <dbReference type="Proteomes" id="UP001201463"/>
    </source>
</evidence>
<evidence type="ECO:0000313" key="1">
    <source>
        <dbReference type="EMBL" id="MCE4538984.1"/>
    </source>
</evidence>
<proteinExistence type="predicted"/>
<dbReference type="EMBL" id="JAJTWT010000007">
    <property type="protein sequence ID" value="MCE4538984.1"/>
    <property type="molecule type" value="Genomic_DNA"/>
</dbReference>
<gene>
    <name evidence="1" type="ORF">LXT12_17170</name>
</gene>
<reference evidence="1 2" key="1">
    <citation type="submission" date="2021-12" db="EMBL/GenBank/DDBJ databases">
        <title>Genome seq of p7.</title>
        <authorList>
            <person name="Seo T."/>
        </authorList>
    </citation>
    <scope>NUCLEOTIDE SEQUENCE [LARGE SCALE GENOMIC DNA]</scope>
    <source>
        <strain evidence="1 2">P7</strain>
    </source>
</reference>
<comment type="caution">
    <text evidence="1">The sequence shown here is derived from an EMBL/GenBank/DDBJ whole genome shotgun (WGS) entry which is preliminary data.</text>
</comment>